<evidence type="ECO:0000313" key="2">
    <source>
        <dbReference type="EMBL" id="KIO75252.1"/>
    </source>
</evidence>
<evidence type="ECO:0000313" key="3">
    <source>
        <dbReference type="Proteomes" id="UP000032049"/>
    </source>
</evidence>
<dbReference type="AlphaFoldDB" id="A0A0D0GD48"/>
<dbReference type="EMBL" id="JXRA01000110">
    <property type="protein sequence ID" value="KIO75252.1"/>
    <property type="molecule type" value="Genomic_DNA"/>
</dbReference>
<dbReference type="STRING" id="1503925.TH53_21825"/>
<sequence length="124" mass="14187">MGQEMTRQSGSFGLSQYSRQQYFISLLNTQVMAAKSKVLAVQKTIRPWNESQNDVEGWREYIHAQLEGKLLPTHMLIVEANRIITKKPSFRPTTRKEREQGDQVIYLIMFITAIALAVAISTTN</sequence>
<organism evidence="2 3">
    <name type="scientific">Pedobacter lusitanus</name>
    <dbReference type="NCBI Taxonomy" id="1503925"/>
    <lineage>
        <taxon>Bacteria</taxon>
        <taxon>Pseudomonadati</taxon>
        <taxon>Bacteroidota</taxon>
        <taxon>Sphingobacteriia</taxon>
        <taxon>Sphingobacteriales</taxon>
        <taxon>Sphingobacteriaceae</taxon>
        <taxon>Pedobacter</taxon>
    </lineage>
</organism>
<accession>A0A0D0GD48</accession>
<keyword evidence="1" id="KW-1133">Transmembrane helix</keyword>
<protein>
    <submittedName>
        <fullName evidence="2">Uncharacterized protein</fullName>
    </submittedName>
</protein>
<keyword evidence="1" id="KW-0472">Membrane</keyword>
<evidence type="ECO:0000256" key="1">
    <source>
        <dbReference type="SAM" id="Phobius"/>
    </source>
</evidence>
<keyword evidence="1" id="KW-0812">Transmembrane</keyword>
<keyword evidence="3" id="KW-1185">Reference proteome</keyword>
<dbReference type="Proteomes" id="UP000032049">
    <property type="component" value="Unassembled WGS sequence"/>
</dbReference>
<name>A0A0D0GD48_9SPHI</name>
<gene>
    <name evidence="2" type="ORF">TH53_21825</name>
</gene>
<feature type="transmembrane region" description="Helical" evidence="1">
    <location>
        <begin position="104"/>
        <end position="122"/>
    </location>
</feature>
<reference evidence="2 3" key="1">
    <citation type="submission" date="2015-01" db="EMBL/GenBank/DDBJ databases">
        <title>Draft genome sequence of Pedobacter sp. NL19 isolated from sludge of an effluent treatment pond in an abandoned uranium mine.</title>
        <authorList>
            <person name="Santos T."/>
            <person name="Caetano T."/>
            <person name="Covas C."/>
            <person name="Cruz A."/>
            <person name="Mendo S."/>
        </authorList>
    </citation>
    <scope>NUCLEOTIDE SEQUENCE [LARGE SCALE GENOMIC DNA]</scope>
    <source>
        <strain evidence="2 3">NL19</strain>
    </source>
</reference>
<comment type="caution">
    <text evidence="2">The sequence shown here is derived from an EMBL/GenBank/DDBJ whole genome shotgun (WGS) entry which is preliminary data.</text>
</comment>
<proteinExistence type="predicted"/>